<organism evidence="1">
    <name type="scientific">Helicobacter salomonis</name>
    <dbReference type="NCBI Taxonomy" id="56878"/>
    <lineage>
        <taxon>Bacteria</taxon>
        <taxon>Pseudomonadati</taxon>
        <taxon>Campylobacterota</taxon>
        <taxon>Epsilonproteobacteria</taxon>
        <taxon>Campylobacterales</taxon>
        <taxon>Helicobacteraceae</taxon>
        <taxon>Helicobacter</taxon>
    </lineage>
</organism>
<reference evidence="1" key="1">
    <citation type="submission" date="2016-11" db="EMBL/GenBank/DDBJ databases">
        <title>Proteomic and phylogenetic analysis of the outer membrane protein repertoire of gastric Helicobacter species.</title>
        <authorList>
            <person name="Joosten M."/>
        </authorList>
    </citation>
    <scope>NUCLEOTIDE SEQUENCE</scope>
    <source>
        <strain evidence="1">KokIII</strain>
    </source>
</reference>
<dbReference type="EMBL" id="LT633789">
    <property type="protein sequence ID" value="SFZ72900.1"/>
    <property type="molecule type" value="Genomic_DNA"/>
</dbReference>
<protein>
    <submittedName>
        <fullName evidence="1">OMP869</fullName>
    </submittedName>
</protein>
<dbReference type="RefSeq" id="WP_104695186.1">
    <property type="nucleotide sequence ID" value="NZ_FZLY01000009.1"/>
</dbReference>
<accession>A0A1M4NI97</accession>
<dbReference type="OrthoDB" id="5330060at2"/>
<dbReference type="AlphaFoldDB" id="A0A1M4NI97"/>
<name>A0A1M4NI97_9HELI</name>
<dbReference type="InterPro" id="IPR002718">
    <property type="entry name" value="OMP_Helicobacter"/>
</dbReference>
<gene>
    <name evidence="1" type="primary">omp869</name>
</gene>
<sequence length="333" mass="36753">MRFQIIVLLGLVQGLWAVKNHIFTGARLGSAKGFSSSFSEQTSMSNPSVNPNGKPVCPQNLCKGNLITGYYNVDKQANFAFTYTVGDEIFFDKFAVSGMRVYGTLEYINAYLGALNKTINQGGKNYSPQYLKAIDPATGDVIPQTIVNGKLPDGFKNVGGDLAVPSGYSSPCAPLSAQNPLGICPTPNPQKRLLQQGAHVLSFGLNVDVFLNIPLDIWIKKIYSKMFFFKVGMFVGGGVEYTMFWSDRFFNQALGKKTRFLAAGSGFFVNVGTQVYMGQHNRIIVGWKIPYYKLSAQNWYNYGNSNVGTQQTLKQSLSLVPHGQFYVGYAYLF</sequence>
<evidence type="ECO:0000313" key="1">
    <source>
        <dbReference type="EMBL" id="SFZ72900.1"/>
    </source>
</evidence>
<proteinExistence type="predicted"/>
<dbReference type="Pfam" id="PF01856">
    <property type="entry name" value="HP_OMP"/>
    <property type="match status" value="1"/>
</dbReference>